<keyword evidence="5" id="KW-0966">Cell projection</keyword>
<feature type="region of interest" description="Disordered" evidence="7">
    <location>
        <begin position="466"/>
        <end position="824"/>
    </location>
</feature>
<keyword evidence="8" id="KW-0732">Signal</keyword>
<dbReference type="GO" id="GO:0005929">
    <property type="term" value="C:cilium"/>
    <property type="evidence" value="ECO:0007669"/>
    <property type="project" value="UniProtKB-SubCell"/>
</dbReference>
<evidence type="ECO:0000256" key="5">
    <source>
        <dbReference type="ARBA" id="ARBA00023273"/>
    </source>
</evidence>
<evidence type="ECO:0000256" key="1">
    <source>
        <dbReference type="ARBA" id="ARBA00004138"/>
    </source>
</evidence>
<dbReference type="Proteomes" id="UP001286313">
    <property type="component" value="Unassembled WGS sequence"/>
</dbReference>
<feature type="chain" id="PRO_5042002425" description="RPGR-interacting protein 1 first C2 domain-containing protein" evidence="8">
    <location>
        <begin position="25"/>
        <end position="996"/>
    </location>
</feature>
<evidence type="ECO:0000259" key="10">
    <source>
        <dbReference type="Pfam" id="PF18111"/>
    </source>
</evidence>
<feature type="compositionally biased region" description="Basic and acidic residues" evidence="7">
    <location>
        <begin position="796"/>
        <end position="807"/>
    </location>
</feature>
<feature type="compositionally biased region" description="Basic residues" evidence="7">
    <location>
        <begin position="771"/>
        <end position="780"/>
    </location>
</feature>
<feature type="compositionally biased region" description="Basic and acidic residues" evidence="7">
    <location>
        <begin position="520"/>
        <end position="550"/>
    </location>
</feature>
<evidence type="ECO:0000256" key="2">
    <source>
        <dbReference type="ARBA" id="ARBA00006042"/>
    </source>
</evidence>
<feature type="compositionally biased region" description="Low complexity" evidence="7">
    <location>
        <begin position="784"/>
        <end position="793"/>
    </location>
</feature>
<feature type="domain" description="RPGR-interacting protein 1 first C2" evidence="9">
    <location>
        <begin position="224"/>
        <end position="379"/>
    </location>
</feature>
<evidence type="ECO:0000256" key="4">
    <source>
        <dbReference type="ARBA" id="ARBA00023069"/>
    </source>
</evidence>
<dbReference type="AlphaFoldDB" id="A0AAE1K342"/>
<organism evidence="11 12">
    <name type="scientific">Petrolisthes cinctipes</name>
    <name type="common">Flat porcelain crab</name>
    <dbReference type="NCBI Taxonomy" id="88211"/>
    <lineage>
        <taxon>Eukaryota</taxon>
        <taxon>Metazoa</taxon>
        <taxon>Ecdysozoa</taxon>
        <taxon>Arthropoda</taxon>
        <taxon>Crustacea</taxon>
        <taxon>Multicrustacea</taxon>
        <taxon>Malacostraca</taxon>
        <taxon>Eumalacostraca</taxon>
        <taxon>Eucarida</taxon>
        <taxon>Decapoda</taxon>
        <taxon>Pleocyemata</taxon>
        <taxon>Anomura</taxon>
        <taxon>Galatheoidea</taxon>
        <taxon>Porcellanidae</taxon>
        <taxon>Petrolisthes</taxon>
    </lineage>
</organism>
<feature type="compositionally biased region" description="Basic and acidic residues" evidence="7">
    <location>
        <begin position="466"/>
        <end position="475"/>
    </location>
</feature>
<dbReference type="EMBL" id="JAWQEG010004490">
    <property type="protein sequence ID" value="KAK3861430.1"/>
    <property type="molecule type" value="Genomic_DNA"/>
</dbReference>
<dbReference type="Pfam" id="PF11618">
    <property type="entry name" value="C2-C2_1"/>
    <property type="match status" value="1"/>
</dbReference>
<evidence type="ECO:0000256" key="8">
    <source>
        <dbReference type="SAM" id="SignalP"/>
    </source>
</evidence>
<evidence type="ECO:0000256" key="6">
    <source>
        <dbReference type="SAM" id="Coils"/>
    </source>
</evidence>
<feature type="compositionally biased region" description="Low complexity" evidence="7">
    <location>
        <begin position="584"/>
        <end position="593"/>
    </location>
</feature>
<evidence type="ECO:0000313" key="11">
    <source>
        <dbReference type="EMBL" id="KAK3861430.1"/>
    </source>
</evidence>
<evidence type="ECO:0008006" key="13">
    <source>
        <dbReference type="Google" id="ProtNLM"/>
    </source>
</evidence>
<evidence type="ECO:0000259" key="9">
    <source>
        <dbReference type="Pfam" id="PF11618"/>
    </source>
</evidence>
<keyword evidence="3 6" id="KW-0175">Coiled coil</keyword>
<protein>
    <recommendedName>
        <fullName evidence="13">RPGR-interacting protein 1 first C2 domain-containing protein</fullName>
    </recommendedName>
</protein>
<feature type="compositionally biased region" description="Polar residues" evidence="7">
    <location>
        <begin position="735"/>
        <end position="746"/>
    </location>
</feature>
<reference evidence="11" key="1">
    <citation type="submission" date="2023-10" db="EMBL/GenBank/DDBJ databases">
        <title>Genome assemblies of two species of porcelain crab, Petrolisthes cinctipes and Petrolisthes manimaculis (Anomura: Porcellanidae).</title>
        <authorList>
            <person name="Angst P."/>
        </authorList>
    </citation>
    <scope>NUCLEOTIDE SEQUENCE</scope>
    <source>
        <strain evidence="11">PB745_01</strain>
        <tissue evidence="11">Gill</tissue>
    </source>
</reference>
<dbReference type="InterPro" id="IPR031139">
    <property type="entry name" value="RPGRIP1_fam"/>
</dbReference>
<dbReference type="InterPro" id="IPR041091">
    <property type="entry name" value="RPGRIP1_C"/>
</dbReference>
<feature type="compositionally biased region" description="Acidic residues" evidence="7">
    <location>
        <begin position="678"/>
        <end position="699"/>
    </location>
</feature>
<feature type="coiled-coil region" evidence="6">
    <location>
        <begin position="135"/>
        <end position="194"/>
    </location>
</feature>
<feature type="compositionally biased region" description="Polar residues" evidence="7">
    <location>
        <begin position="605"/>
        <end position="614"/>
    </location>
</feature>
<comment type="subcellular location">
    <subcellularLocation>
        <location evidence="1">Cell projection</location>
        <location evidence="1">Cilium</location>
    </subcellularLocation>
</comment>
<dbReference type="Gene3D" id="2.60.40.150">
    <property type="entry name" value="C2 domain"/>
    <property type="match status" value="2"/>
</dbReference>
<feature type="compositionally biased region" description="Polar residues" evidence="7">
    <location>
        <begin position="403"/>
        <end position="416"/>
    </location>
</feature>
<dbReference type="InterPro" id="IPR021656">
    <property type="entry name" value="C2-C2_1"/>
</dbReference>
<feature type="signal peptide" evidence="8">
    <location>
        <begin position="1"/>
        <end position="24"/>
    </location>
</feature>
<feature type="domain" description="RPGRIP1 C-terminal" evidence="10">
    <location>
        <begin position="833"/>
        <end position="995"/>
    </location>
</feature>
<feature type="compositionally biased region" description="Basic and acidic residues" evidence="7">
    <location>
        <begin position="700"/>
        <end position="719"/>
    </location>
</feature>
<feature type="compositionally biased region" description="Basic and acidic residues" evidence="7">
    <location>
        <begin position="437"/>
        <end position="448"/>
    </location>
</feature>
<feature type="compositionally biased region" description="Polar residues" evidence="7">
    <location>
        <begin position="498"/>
        <end position="519"/>
    </location>
</feature>
<evidence type="ECO:0000256" key="3">
    <source>
        <dbReference type="ARBA" id="ARBA00023054"/>
    </source>
</evidence>
<evidence type="ECO:0000313" key="12">
    <source>
        <dbReference type="Proteomes" id="UP001286313"/>
    </source>
</evidence>
<feature type="compositionally biased region" description="Basic and acidic residues" evidence="7">
    <location>
        <begin position="417"/>
        <end position="428"/>
    </location>
</feature>
<feature type="compositionally biased region" description="Polar residues" evidence="7">
    <location>
        <begin position="662"/>
        <end position="677"/>
    </location>
</feature>
<dbReference type="Pfam" id="PF18111">
    <property type="entry name" value="RPGR1_C"/>
    <property type="match status" value="1"/>
</dbReference>
<name>A0AAE1K342_PETCI</name>
<keyword evidence="4" id="KW-0969">Cilium</keyword>
<feature type="compositionally biased region" description="Polar residues" evidence="7">
    <location>
        <begin position="554"/>
        <end position="581"/>
    </location>
</feature>
<gene>
    <name evidence="11" type="ORF">Pcinc_032622</name>
</gene>
<dbReference type="SUPFAM" id="SSF49562">
    <property type="entry name" value="C2 domain (Calcium/lipid-binding domain, CaLB)"/>
    <property type="match status" value="1"/>
</dbReference>
<sequence>MFSVLRWYFSSLVPALWLTPPCSHVTVIYHQTDLSERGNFLEQLTRDKEAVARMEVEVKKLKGKNLSLQEEFEKATHKLDIYKKAGLETVTKEAMMASQHKKEEEMTALSSKEYDVLRESHSELQLLYRERTRELETMTNTIAAHSNTYEALQNQVERVTHEAEERERELRVSIRELQEMLVRREERCERLEAQVLAHCEGDQGLDPAHDHLTRDKDRQLTQTLDLGRHDNLLEFHIAGMTFESVDLGRLKTFVSWTVPFALKDPLQHTNVAVGSPARYSHSSLYSFHMSHRNLESLRQDPISVSVYRLLDSGHPTKVGECRLSFSEVLDHPRNTLHGTAPVMLALDHPNDAQHFAPAAHMLPGQVIGTMSYWFRLQRPCEDVIAQYLHSVNLLAHHHKKQEQTSQTPKVVKSTTPMKRDASRDKDRLIQMPTSVINEDKEKDREDSRRDIEINKEVVSKNVKMEEVAVERESKKSVKVGVLPVPAPRSQAPPLSHSPDGNNTATLNMQRHTRGNQITQHESENDKEDHESRNTDSQKLADEAERDEKVVIGETSLQQRRSRSNSVTSTGTYNIGSPQQRQRSSDSGDNSESSANLKFEKKIRRGSSSPAVHSNLSREGKVSPMVSTRATRPKSAIPPKLENSSSVQSSGSSSSRSKMGIQQMHSKSPSVHQIVESSNDIDENEDSGTLEDESSEEEDVVVVKDRDSYHTSQQHMEDQTVIRVTSGGEGSRKVSRSTSSMGSQDSNSTRKKGGGRGEHIRRKEGIYSSTGIRHRTAKQQHHQSCTESESSTSRSSKRLEAEDHHITTDESYQDSDSEGVVAIPSTSNKEEKLNVYVEVCSLMLAPTATAALAEDPLVDLLFIDYHGFLGLPPDRLETPLSLPKPTQPHIPLNFNFGQELCVDPDQYPERWSALGDLMKGRGLLKFTVTSEPPPHLQDSHDCNDIGYVYVDMHGLAESEEDLDEVQLPVESAEDGRHLGSLTITLHITHVLKHLYNA</sequence>
<feature type="coiled-coil region" evidence="6">
    <location>
        <begin position="44"/>
        <end position="78"/>
    </location>
</feature>
<feature type="region of interest" description="Disordered" evidence="7">
    <location>
        <begin position="397"/>
        <end position="448"/>
    </location>
</feature>
<feature type="compositionally biased region" description="Basic and acidic residues" evidence="7">
    <location>
        <begin position="754"/>
        <end position="764"/>
    </location>
</feature>
<keyword evidence="12" id="KW-1185">Reference proteome</keyword>
<dbReference type="InterPro" id="IPR035892">
    <property type="entry name" value="C2_domain_sf"/>
</dbReference>
<accession>A0AAE1K342</accession>
<dbReference type="PANTHER" id="PTHR14240">
    <property type="entry name" value="RETINITIS PIGMENTOSA GTPASE REGULATOR-INTERACTING PROTEIN"/>
    <property type="match status" value="1"/>
</dbReference>
<dbReference type="PANTHER" id="PTHR14240:SF5">
    <property type="entry name" value="RPGRIP1 C-TERMINAL DOMAIN-CONTAINING PROTEIN"/>
    <property type="match status" value="1"/>
</dbReference>
<comment type="similarity">
    <text evidence="2">Belongs to the RPGRIP1 family.</text>
</comment>
<dbReference type="GO" id="GO:0005856">
    <property type="term" value="C:cytoskeleton"/>
    <property type="evidence" value="ECO:0007669"/>
    <property type="project" value="UniProtKB-ARBA"/>
</dbReference>
<proteinExistence type="inferred from homology"/>
<feature type="compositionally biased region" description="Low complexity" evidence="7">
    <location>
        <begin position="643"/>
        <end position="656"/>
    </location>
</feature>
<comment type="caution">
    <text evidence="11">The sequence shown here is derived from an EMBL/GenBank/DDBJ whole genome shotgun (WGS) entry which is preliminary data.</text>
</comment>
<evidence type="ECO:0000256" key="7">
    <source>
        <dbReference type="SAM" id="MobiDB-lite"/>
    </source>
</evidence>